<dbReference type="Proteomes" id="UP001257739">
    <property type="component" value="Unassembled WGS sequence"/>
</dbReference>
<proteinExistence type="predicted"/>
<dbReference type="Gene3D" id="3.40.50.150">
    <property type="entry name" value="Vaccinia Virus protein VP39"/>
    <property type="match status" value="1"/>
</dbReference>
<comment type="caution">
    <text evidence="2">The sequence shown here is derived from an EMBL/GenBank/DDBJ whole genome shotgun (WGS) entry which is preliminary data.</text>
</comment>
<evidence type="ECO:0000313" key="2">
    <source>
        <dbReference type="EMBL" id="MDR7087367.1"/>
    </source>
</evidence>
<dbReference type="CDD" id="cd02440">
    <property type="entry name" value="AdoMet_MTases"/>
    <property type="match status" value="1"/>
</dbReference>
<evidence type="ECO:0000259" key="1">
    <source>
        <dbReference type="Pfam" id="PF13649"/>
    </source>
</evidence>
<accession>A0ABU1UQC0</accession>
<dbReference type="PANTHER" id="PTHR43591">
    <property type="entry name" value="METHYLTRANSFERASE"/>
    <property type="match status" value="1"/>
</dbReference>
<evidence type="ECO:0000313" key="3">
    <source>
        <dbReference type="Proteomes" id="UP001257739"/>
    </source>
</evidence>
<organism evidence="2 3">
    <name type="scientific">Aeromicrobium panaciterrae</name>
    <dbReference type="NCBI Taxonomy" id="363861"/>
    <lineage>
        <taxon>Bacteria</taxon>
        <taxon>Bacillati</taxon>
        <taxon>Actinomycetota</taxon>
        <taxon>Actinomycetes</taxon>
        <taxon>Propionibacteriales</taxon>
        <taxon>Nocardioidaceae</taxon>
        <taxon>Aeromicrobium</taxon>
    </lineage>
</organism>
<dbReference type="Pfam" id="PF13649">
    <property type="entry name" value="Methyltransf_25"/>
    <property type="match status" value="1"/>
</dbReference>
<name>A0ABU1UQC0_9ACTN</name>
<keyword evidence="3" id="KW-1185">Reference proteome</keyword>
<dbReference type="InterPro" id="IPR041698">
    <property type="entry name" value="Methyltransf_25"/>
</dbReference>
<dbReference type="InterPro" id="IPR029063">
    <property type="entry name" value="SAM-dependent_MTases_sf"/>
</dbReference>
<feature type="domain" description="Methyltransferase" evidence="1">
    <location>
        <begin position="49"/>
        <end position="141"/>
    </location>
</feature>
<dbReference type="PANTHER" id="PTHR43591:SF24">
    <property type="entry name" value="2-METHOXY-6-POLYPRENYL-1,4-BENZOQUINOL METHYLASE, MITOCHONDRIAL"/>
    <property type="match status" value="1"/>
</dbReference>
<protein>
    <submittedName>
        <fullName evidence="2">Ubiquinone/menaquinone biosynthesis C-methylase UbiE</fullName>
    </submittedName>
</protein>
<dbReference type="SUPFAM" id="SSF53335">
    <property type="entry name" value="S-adenosyl-L-methionine-dependent methyltransferases"/>
    <property type="match status" value="1"/>
</dbReference>
<keyword evidence="2" id="KW-0830">Ubiquinone</keyword>
<dbReference type="EMBL" id="JAVDWH010000001">
    <property type="protein sequence ID" value="MDR7087367.1"/>
    <property type="molecule type" value="Genomic_DNA"/>
</dbReference>
<sequence>MSDSAAPDIKAKNRAMWASGDYATVAADLISAFGPTLVAATGIKPGDRVLDIGAGSGNASIPAARTGADVIASDLTPELLEKGRKQAESEGLTLEWRVADAEALPFGDDEFDVAISCVGIMFAPHHHESADELVRVLRPGGSIGLINWTPEGFIGQMFGVMKPYAPPPPPGAQPALLWGSEEHVAALFGDRVTDVVARRQTITIDMFSTAAEFRDFFKSFYGPTISVYSFIGDDAERAASLDRELADLAVRHGVGSGPMEWEYLLYTAKKA</sequence>
<reference evidence="2 3" key="1">
    <citation type="submission" date="2023-07" db="EMBL/GenBank/DDBJ databases">
        <title>Sorghum-associated microbial communities from plants grown in Nebraska, USA.</title>
        <authorList>
            <person name="Schachtman D."/>
        </authorList>
    </citation>
    <scope>NUCLEOTIDE SEQUENCE [LARGE SCALE GENOMIC DNA]</scope>
    <source>
        <strain evidence="2 3">BE248</strain>
    </source>
</reference>
<gene>
    <name evidence="2" type="ORF">J2X11_002206</name>
</gene>
<dbReference type="RefSeq" id="WP_309970865.1">
    <property type="nucleotide sequence ID" value="NZ_JAVDWH010000001.1"/>
</dbReference>